<organism evidence="1 2">
    <name type="scientific">Roridomyces roridus</name>
    <dbReference type="NCBI Taxonomy" id="1738132"/>
    <lineage>
        <taxon>Eukaryota</taxon>
        <taxon>Fungi</taxon>
        <taxon>Dikarya</taxon>
        <taxon>Basidiomycota</taxon>
        <taxon>Agaricomycotina</taxon>
        <taxon>Agaricomycetes</taxon>
        <taxon>Agaricomycetidae</taxon>
        <taxon>Agaricales</taxon>
        <taxon>Marasmiineae</taxon>
        <taxon>Mycenaceae</taxon>
        <taxon>Roridomyces</taxon>
    </lineage>
</organism>
<reference evidence="1" key="1">
    <citation type="submission" date="2023-03" db="EMBL/GenBank/DDBJ databases">
        <title>Massive genome expansion in bonnet fungi (Mycena s.s.) driven by repeated elements and novel gene families across ecological guilds.</title>
        <authorList>
            <consortium name="Lawrence Berkeley National Laboratory"/>
            <person name="Harder C.B."/>
            <person name="Miyauchi S."/>
            <person name="Viragh M."/>
            <person name="Kuo A."/>
            <person name="Thoen E."/>
            <person name="Andreopoulos B."/>
            <person name="Lu D."/>
            <person name="Skrede I."/>
            <person name="Drula E."/>
            <person name="Henrissat B."/>
            <person name="Morin E."/>
            <person name="Kohler A."/>
            <person name="Barry K."/>
            <person name="LaButti K."/>
            <person name="Morin E."/>
            <person name="Salamov A."/>
            <person name="Lipzen A."/>
            <person name="Mereny Z."/>
            <person name="Hegedus B."/>
            <person name="Baldrian P."/>
            <person name="Stursova M."/>
            <person name="Weitz H."/>
            <person name="Taylor A."/>
            <person name="Grigoriev I.V."/>
            <person name="Nagy L.G."/>
            <person name="Martin F."/>
            <person name="Kauserud H."/>
        </authorList>
    </citation>
    <scope>NUCLEOTIDE SEQUENCE</scope>
    <source>
        <strain evidence="1">9284</strain>
    </source>
</reference>
<evidence type="ECO:0000313" key="2">
    <source>
        <dbReference type="Proteomes" id="UP001221142"/>
    </source>
</evidence>
<name>A0AAD7FGQ5_9AGAR</name>
<dbReference type="AlphaFoldDB" id="A0AAD7FGQ5"/>
<keyword evidence="2" id="KW-1185">Reference proteome</keyword>
<dbReference type="EMBL" id="JARKIF010000018">
    <property type="protein sequence ID" value="KAJ7619256.1"/>
    <property type="molecule type" value="Genomic_DNA"/>
</dbReference>
<proteinExistence type="predicted"/>
<dbReference type="Proteomes" id="UP001221142">
    <property type="component" value="Unassembled WGS sequence"/>
</dbReference>
<comment type="caution">
    <text evidence="1">The sequence shown here is derived from an EMBL/GenBank/DDBJ whole genome shotgun (WGS) entry which is preliminary data.</text>
</comment>
<evidence type="ECO:0000313" key="1">
    <source>
        <dbReference type="EMBL" id="KAJ7619256.1"/>
    </source>
</evidence>
<accession>A0AAD7FGQ5</accession>
<protein>
    <submittedName>
        <fullName evidence="1">Uncharacterized protein</fullName>
    </submittedName>
</protein>
<sequence>MSHVIAYGGLDWITPYDSDGDLFIFWSLAYRRLLVVQALGQYAAFVEKEDYIAWWNQCLENIQSCIDALDFEREDTWAYLVTTASGPRIIQKPRELYQIPCDFLWAPRVDVSEIDMQKMNQGFGLAVWRGRKVDVRIGFNDKELEQIEFETLALKEIQSMDIAYGLIAHVFRGDKLVGTMRESSRASRPVRATDRATVFAAFALLERAFMINRSLVNDQNIVMDEKGRVRMLYPDAIRLYGRDEREELERDAQTYHWEPLEKFFDIFTQNPGVELRWPIYLVYPSSTCLAPTPFSERFMVVPLRFDVHACIQPEEIKKKHRRRKGVSKMVRTVRSGGRTLALVTATRNDGGGSVVEEDPEDRVDGGGFIVEV</sequence>
<gene>
    <name evidence="1" type="ORF">FB45DRAFT_871496</name>
</gene>